<evidence type="ECO:0000313" key="3">
    <source>
        <dbReference type="Proteomes" id="UP000623467"/>
    </source>
</evidence>
<feature type="transmembrane region" description="Helical" evidence="1">
    <location>
        <begin position="12"/>
        <end position="33"/>
    </location>
</feature>
<comment type="caution">
    <text evidence="2">The sequence shown here is derived from an EMBL/GenBank/DDBJ whole genome shotgun (WGS) entry which is preliminary data.</text>
</comment>
<keyword evidence="3" id="KW-1185">Reference proteome</keyword>
<sequence>MRLLWPLLSWPLLGFTRVPVQTFFGFSALFVLVPSRVRSLRLVGVMFVQWMRACVVSCSRGGGGTHISLPRVCLASDQRVPTIDSQLFLAFLGAFLPAFPAPLFLIRTPSPFPSLPARSLPALAAGANSNPRPAPPRPALRHNRLRRIGVHKCIVSPARFRLAFRATSELRLPLFPDPRLSPPFLESPTSSLGEFAPYHLRPRACAVGLSRLETFPPLARRDGPSIMPFLPFSTQSGYPLSRFDSLARAGWI</sequence>
<reference evidence="2" key="1">
    <citation type="submission" date="2020-05" db="EMBL/GenBank/DDBJ databases">
        <title>Mycena genomes resolve the evolution of fungal bioluminescence.</title>
        <authorList>
            <person name="Tsai I.J."/>
        </authorList>
    </citation>
    <scope>NUCLEOTIDE SEQUENCE</scope>
    <source>
        <strain evidence="2">160909Yilan</strain>
    </source>
</reference>
<dbReference type="AlphaFoldDB" id="A0A8H6YPH0"/>
<dbReference type="EMBL" id="JACAZH010000008">
    <property type="protein sequence ID" value="KAF7361595.1"/>
    <property type="molecule type" value="Genomic_DNA"/>
</dbReference>
<keyword evidence="1" id="KW-0812">Transmembrane</keyword>
<proteinExistence type="predicted"/>
<evidence type="ECO:0000256" key="1">
    <source>
        <dbReference type="SAM" id="Phobius"/>
    </source>
</evidence>
<organism evidence="2 3">
    <name type="scientific">Mycena sanguinolenta</name>
    <dbReference type="NCBI Taxonomy" id="230812"/>
    <lineage>
        <taxon>Eukaryota</taxon>
        <taxon>Fungi</taxon>
        <taxon>Dikarya</taxon>
        <taxon>Basidiomycota</taxon>
        <taxon>Agaricomycotina</taxon>
        <taxon>Agaricomycetes</taxon>
        <taxon>Agaricomycetidae</taxon>
        <taxon>Agaricales</taxon>
        <taxon>Marasmiineae</taxon>
        <taxon>Mycenaceae</taxon>
        <taxon>Mycena</taxon>
    </lineage>
</organism>
<dbReference type="Proteomes" id="UP000623467">
    <property type="component" value="Unassembled WGS sequence"/>
</dbReference>
<protein>
    <submittedName>
        <fullName evidence="2">Uncharacterized protein</fullName>
    </submittedName>
</protein>
<accession>A0A8H6YPH0</accession>
<keyword evidence="1" id="KW-1133">Transmembrane helix</keyword>
<keyword evidence="1" id="KW-0472">Membrane</keyword>
<gene>
    <name evidence="2" type="ORF">MSAN_01193600</name>
</gene>
<name>A0A8H6YPH0_9AGAR</name>
<evidence type="ECO:0000313" key="2">
    <source>
        <dbReference type="EMBL" id="KAF7361595.1"/>
    </source>
</evidence>
<feature type="transmembrane region" description="Helical" evidence="1">
    <location>
        <begin position="87"/>
        <end position="106"/>
    </location>
</feature>